<reference evidence="5 6" key="1">
    <citation type="journal article" date="2009" name="Stand. Genomic Sci.">
        <title>Complete genome sequence of Pirellula staleyi type strain (ATCC 27377).</title>
        <authorList>
            <person name="Clum A."/>
            <person name="Tindall B.J."/>
            <person name="Sikorski J."/>
            <person name="Ivanova N."/>
            <person name="Mavrommatis K."/>
            <person name="Lucas S."/>
            <person name="Glavina del Rio T."/>
            <person name="Nolan M."/>
            <person name="Chen F."/>
            <person name="Tice H."/>
            <person name="Pitluck S."/>
            <person name="Cheng J.F."/>
            <person name="Chertkov O."/>
            <person name="Brettin T."/>
            <person name="Han C."/>
            <person name="Detter J.C."/>
            <person name="Kuske C."/>
            <person name="Bruce D."/>
            <person name="Goodwin L."/>
            <person name="Ovchinikova G."/>
            <person name="Pati A."/>
            <person name="Mikhailova N."/>
            <person name="Chen A."/>
            <person name="Palaniappan K."/>
            <person name="Land M."/>
            <person name="Hauser L."/>
            <person name="Chang Y.J."/>
            <person name="Jeffries C.D."/>
            <person name="Chain P."/>
            <person name="Rohde M."/>
            <person name="Goker M."/>
            <person name="Bristow J."/>
            <person name="Eisen J.A."/>
            <person name="Markowitz V."/>
            <person name="Hugenholtz P."/>
            <person name="Kyrpides N.C."/>
            <person name="Klenk H.P."/>
            <person name="Lapidus A."/>
        </authorList>
    </citation>
    <scope>NUCLEOTIDE SEQUENCE [LARGE SCALE GENOMIC DNA]</scope>
    <source>
        <strain evidence="6">ATCC 27377 / DSM 6068 / ICPB 4128</strain>
    </source>
</reference>
<dbReference type="InterPro" id="IPR029062">
    <property type="entry name" value="Class_I_gatase-like"/>
</dbReference>
<feature type="domain" description="CobB/CobQ-like glutamine amidotransferase" evidence="4">
    <location>
        <begin position="259"/>
        <end position="370"/>
    </location>
</feature>
<dbReference type="KEGG" id="psl:Psta_3042"/>
<dbReference type="PANTHER" id="PTHR43873:SF2">
    <property type="entry name" value="COBYRIC ACID SYNTHASE"/>
    <property type="match status" value="1"/>
</dbReference>
<gene>
    <name evidence="5" type="ordered locus">Psta_3042</name>
</gene>
<evidence type="ECO:0000259" key="4">
    <source>
        <dbReference type="Pfam" id="PF07685"/>
    </source>
</evidence>
<evidence type="ECO:0000256" key="1">
    <source>
        <dbReference type="ARBA" id="ARBA00004953"/>
    </source>
</evidence>
<keyword evidence="5" id="KW-0808">Transferase</keyword>
<proteinExistence type="predicted"/>
<dbReference type="HOGENOM" id="CLU_541610_0_0_0"/>
<dbReference type="GO" id="GO:0042242">
    <property type="term" value="F:cobyrinic acid a,c-diamide synthase activity"/>
    <property type="evidence" value="ECO:0007669"/>
    <property type="project" value="InterPro"/>
</dbReference>
<protein>
    <submittedName>
        <fullName evidence="5">CobB/CobQ domain protein glutamine amidotransferase</fullName>
    </submittedName>
</protein>
<dbReference type="Pfam" id="PF07685">
    <property type="entry name" value="GATase_3"/>
    <property type="match status" value="1"/>
</dbReference>
<dbReference type="Proteomes" id="UP000001887">
    <property type="component" value="Chromosome"/>
</dbReference>
<dbReference type="OrthoDB" id="9764035at2"/>
<accession>D2R9F7</accession>
<dbReference type="EMBL" id="CP001848">
    <property type="protein sequence ID" value="ADB17707.1"/>
    <property type="molecule type" value="Genomic_DNA"/>
</dbReference>
<dbReference type="InterPro" id="IPR004484">
    <property type="entry name" value="CbiA/CobB_synth"/>
</dbReference>
<dbReference type="PANTHER" id="PTHR43873">
    <property type="entry name" value="COBYRINATE A,C-DIAMIDE SYNTHASE"/>
    <property type="match status" value="1"/>
</dbReference>
<dbReference type="GO" id="GO:0016740">
    <property type="term" value="F:transferase activity"/>
    <property type="evidence" value="ECO:0007669"/>
    <property type="project" value="UniProtKB-KW"/>
</dbReference>
<dbReference type="AlphaFoldDB" id="D2R9F7"/>
<keyword evidence="2" id="KW-0169">Cobalamin biosynthesis</keyword>
<keyword evidence="6" id="KW-1185">Reference proteome</keyword>
<dbReference type="InterPro" id="IPR011698">
    <property type="entry name" value="GATase_3"/>
</dbReference>
<evidence type="ECO:0000256" key="2">
    <source>
        <dbReference type="ARBA" id="ARBA00022573"/>
    </source>
</evidence>
<dbReference type="SUPFAM" id="SSF52317">
    <property type="entry name" value="Class I glutamine amidotransferase-like"/>
    <property type="match status" value="1"/>
</dbReference>
<name>D2R9F7_PIRSD</name>
<sequence>MRQLFRLAVGGMDRQTSPRAMIAALLSALSREGQTPQLFLGKSLPGQSSCGELACGEPDLGRVIASRATRHIDSWTMSRCKASQLVSDGCLDASFALVHGNFGPHSLGPNVQPGAEPNSPLEYPLGSSLSELAKWLDLAKIAVVDASQPMRGHLPCSATHVDGVLLDQLAPADLTRWQVEVESLWGTKVIGYLPRTSAPRREFELAGRNCSLSKELCDQLGNALLENLDLSRLLDVARRQNRPWQFEEVDRFATSRPLRVAIAWDEDFTGYFPDTIDRLEAAGAKLSDFSPRRCERIPEDCDLVYIGGARPQAPWQRIASNHCLMQSLRAHAMRGGRVYAEAEGAGLLCRELVLDSGVSLPMAGLLPIRASQPKLIDGLPRPSQPTTVQATQSSWLLGEAHDFSTSTLRAYEAKAWHLDIDRATELLATSADGEPLIIGSGNVVASQVWLHFAAMPELLARLIAGKSLVSDWAPQLR</sequence>
<evidence type="ECO:0000256" key="3">
    <source>
        <dbReference type="ARBA" id="ARBA00022962"/>
    </source>
</evidence>
<organism evidence="5 6">
    <name type="scientific">Pirellula staleyi (strain ATCC 27377 / DSM 6068 / ICPB 4128)</name>
    <name type="common">Pirella staleyi</name>
    <dbReference type="NCBI Taxonomy" id="530564"/>
    <lineage>
        <taxon>Bacteria</taxon>
        <taxon>Pseudomonadati</taxon>
        <taxon>Planctomycetota</taxon>
        <taxon>Planctomycetia</taxon>
        <taxon>Pirellulales</taxon>
        <taxon>Pirellulaceae</taxon>
        <taxon>Pirellula</taxon>
    </lineage>
</organism>
<evidence type="ECO:0000313" key="5">
    <source>
        <dbReference type="EMBL" id="ADB17707.1"/>
    </source>
</evidence>
<dbReference type="GO" id="GO:0009236">
    <property type="term" value="P:cobalamin biosynthetic process"/>
    <property type="evidence" value="ECO:0007669"/>
    <property type="project" value="UniProtKB-KW"/>
</dbReference>
<keyword evidence="3 5" id="KW-0315">Glutamine amidotransferase</keyword>
<dbReference type="STRING" id="530564.Psta_3042"/>
<evidence type="ECO:0000313" key="6">
    <source>
        <dbReference type="Proteomes" id="UP000001887"/>
    </source>
</evidence>
<comment type="pathway">
    <text evidence="1">Cofactor biosynthesis; adenosylcobalamin biosynthesis.</text>
</comment>
<dbReference type="PROSITE" id="PS51274">
    <property type="entry name" value="GATASE_COBBQ"/>
    <property type="match status" value="1"/>
</dbReference>
<dbReference type="eggNOG" id="COG1797">
    <property type="taxonomic scope" value="Bacteria"/>
</dbReference>